<name>A0A7S4B9N3_CHRCT</name>
<accession>A0A7S4B9N3</accession>
<reference evidence="1" key="1">
    <citation type="submission" date="2021-01" db="EMBL/GenBank/DDBJ databases">
        <authorList>
            <person name="Corre E."/>
            <person name="Pelletier E."/>
            <person name="Niang G."/>
            <person name="Scheremetjew M."/>
            <person name="Finn R."/>
            <person name="Kale V."/>
            <person name="Holt S."/>
            <person name="Cochrane G."/>
            <person name="Meng A."/>
            <person name="Brown T."/>
            <person name="Cohen L."/>
        </authorList>
    </citation>
    <scope>NUCLEOTIDE SEQUENCE</scope>
    <source>
        <strain evidence="1">CCMP645</strain>
    </source>
</reference>
<evidence type="ECO:0000313" key="1">
    <source>
        <dbReference type="EMBL" id="CAE0758830.1"/>
    </source>
</evidence>
<gene>
    <name evidence="1" type="ORF">PCAR00345_LOCUS11424</name>
</gene>
<proteinExistence type="predicted"/>
<protein>
    <submittedName>
        <fullName evidence="1">Uncharacterized protein</fullName>
    </submittedName>
</protein>
<organism evidence="1">
    <name type="scientific">Chrysotila carterae</name>
    <name type="common">Marine alga</name>
    <name type="synonym">Syracosphaera carterae</name>
    <dbReference type="NCBI Taxonomy" id="13221"/>
    <lineage>
        <taxon>Eukaryota</taxon>
        <taxon>Haptista</taxon>
        <taxon>Haptophyta</taxon>
        <taxon>Prymnesiophyceae</taxon>
        <taxon>Isochrysidales</taxon>
        <taxon>Isochrysidaceae</taxon>
        <taxon>Chrysotila</taxon>
    </lineage>
</organism>
<dbReference type="AlphaFoldDB" id="A0A7S4B9N3"/>
<sequence>MPCRLFPSCRQSITYFACVCAQYTLINRSEQLRIIFFSLSAVASLASPWLAQELFPSDGSIDALSSYAAAAGATALFSFLAYREKASRGAKLRRLEREFELADFTVEQPPSALAGRGSTTTLLALRDKRRVVVVYGSAERLEEMTRAAAIYRRRFTQSGVVLVPVPASDVSKPWPSAAAAQAEGWLWKPRDEAAWRDYFTSLLSGRVDSVALGSSGAWLALSLKGRSCGSGLGLPPWDELLGTKLPPLRRLSADEAAVCTSAADAAVLAEQAKLYDALSRNDAEAVQKLFLPEDDEEVSSLRSLGRLDNWQVVLADGVTSGLRLSSADAYISADSREAWSTGIETPRGGVGTLLCTQRWKNVAPEGSSEPQWRLVQHRTIPYTVDLDAAAALRCDGRGCVALQRSTPVTGPPGMPGDGRA</sequence>
<dbReference type="EMBL" id="HBIZ01018287">
    <property type="protein sequence ID" value="CAE0758830.1"/>
    <property type="molecule type" value="Transcribed_RNA"/>
</dbReference>